<dbReference type="Pfam" id="PF00753">
    <property type="entry name" value="Lactamase_B"/>
    <property type="match status" value="1"/>
</dbReference>
<dbReference type="KEGG" id="mend:L6E24_14530"/>
<dbReference type="InterPro" id="IPR001279">
    <property type="entry name" value="Metallo-B-lactamas"/>
</dbReference>
<dbReference type="GeneID" id="74308945"/>
<dbReference type="AlphaFoldDB" id="A0A9E7PLT1"/>
<dbReference type="EMBL" id="CP096115">
    <property type="protein sequence ID" value="UUX92528.1"/>
    <property type="molecule type" value="Genomic_DNA"/>
</dbReference>
<protein>
    <submittedName>
        <fullName evidence="2">MBL fold metallo-hydrolase</fullName>
    </submittedName>
</protein>
<dbReference type="GO" id="GO:0016740">
    <property type="term" value="F:transferase activity"/>
    <property type="evidence" value="ECO:0007669"/>
    <property type="project" value="TreeGrafter"/>
</dbReference>
<dbReference type="PANTHER" id="PTHR13754:SF18">
    <property type="entry name" value="7,8-DIHYDROPTERIN-6-METHYL-4-(BETA-D-RIBOFURANOSYL)-AMINOBENZENE-5'-PHOSPHATE SYNTHASE"/>
    <property type="match status" value="1"/>
</dbReference>
<dbReference type="RefSeq" id="WP_257742675.1">
    <property type="nucleotide sequence ID" value="NZ_CP096115.1"/>
</dbReference>
<accession>A0A9E7PLT1</accession>
<dbReference type="InterPro" id="IPR036866">
    <property type="entry name" value="RibonucZ/Hydroxyglut_hydro"/>
</dbReference>
<keyword evidence="3" id="KW-1185">Reference proteome</keyword>
<organism evidence="2 3">
    <name type="scientific">Methanoplanus endosymbiosus</name>
    <dbReference type="NCBI Taxonomy" id="33865"/>
    <lineage>
        <taxon>Archaea</taxon>
        <taxon>Methanobacteriati</taxon>
        <taxon>Methanobacteriota</taxon>
        <taxon>Stenosarchaea group</taxon>
        <taxon>Methanomicrobia</taxon>
        <taxon>Methanomicrobiales</taxon>
        <taxon>Methanomicrobiaceae</taxon>
        <taxon>Methanoplanus</taxon>
    </lineage>
</organism>
<dbReference type="SUPFAM" id="SSF56281">
    <property type="entry name" value="Metallo-hydrolase/oxidoreductase"/>
    <property type="match status" value="1"/>
</dbReference>
<dbReference type="Gene3D" id="3.60.15.10">
    <property type="entry name" value="Ribonuclease Z/Hydroxyacylglutathione hydrolase-like"/>
    <property type="match status" value="1"/>
</dbReference>
<gene>
    <name evidence="2" type="ORF">L6E24_14530</name>
</gene>
<evidence type="ECO:0000259" key="1">
    <source>
        <dbReference type="SMART" id="SM00849"/>
    </source>
</evidence>
<evidence type="ECO:0000313" key="2">
    <source>
        <dbReference type="EMBL" id="UUX92528.1"/>
    </source>
</evidence>
<feature type="domain" description="Metallo-beta-lactamase" evidence="1">
    <location>
        <begin position="21"/>
        <end position="196"/>
    </location>
</feature>
<name>A0A9E7PLT1_9EURY</name>
<reference evidence="2" key="1">
    <citation type="submission" date="2022-04" db="EMBL/GenBank/DDBJ databases">
        <title>Complete genome of Methanoplanus endosymbiosus DSM 3599.</title>
        <authorList>
            <person name="Chen S.-C."/>
            <person name="You Y.-T."/>
            <person name="Zhou Y.-Z."/>
            <person name="Lai M.-C."/>
        </authorList>
    </citation>
    <scope>NUCLEOTIDE SEQUENCE</scope>
    <source>
        <strain evidence="2">DSM 3599</strain>
    </source>
</reference>
<proteinExistence type="predicted"/>
<dbReference type="Proteomes" id="UP001060368">
    <property type="component" value="Chromosome"/>
</dbReference>
<dbReference type="CDD" id="cd07713">
    <property type="entry name" value="DHPS-like_MBL-fold"/>
    <property type="match status" value="1"/>
</dbReference>
<dbReference type="SMART" id="SM00849">
    <property type="entry name" value="Lactamase_B"/>
    <property type="match status" value="1"/>
</dbReference>
<evidence type="ECO:0000313" key="3">
    <source>
        <dbReference type="Proteomes" id="UP001060368"/>
    </source>
</evidence>
<dbReference type="PANTHER" id="PTHR13754">
    <property type="entry name" value="METALLO-BETA-LACTAMASE SUPERFAMILY PROTEIN"/>
    <property type="match status" value="1"/>
</dbReference>
<dbReference type="InterPro" id="IPR041712">
    <property type="entry name" value="DHPS-like_MBL-fold"/>
</dbReference>
<sequence>MKLTVLCDNNTIIDLYLTGEPALSFFIEDCGKNILFDTGYSDVFIKNAEELGISLLSVDYIVFSHNHNDHTGGFVFLKEMYENAAAAGISCKRPVIIAHPEIFRKTTLEGFGDIGSPLTEEEVITFADIMLSCDPVEITENITFIGEITENITFIGEITEKVSFEPPCDIGVYKDSAGNLVPDYQDDDTALFYSGENGLVVITGCSHKGICSIVKQAVKISGRSDLQDIIGGFHLLGADQKRLESTGEYFAGFAMKCIHPCHCTDLSAKIALAGYVPVEEIGSGSVLEY</sequence>
<dbReference type="InterPro" id="IPR052926">
    <property type="entry name" value="Metallo-beta-lactamase_dom"/>
</dbReference>